<evidence type="ECO:0000256" key="1">
    <source>
        <dbReference type="SAM" id="Phobius"/>
    </source>
</evidence>
<evidence type="ECO:0008006" key="3">
    <source>
        <dbReference type="Google" id="ProtNLM"/>
    </source>
</evidence>
<keyword evidence="1" id="KW-0472">Membrane</keyword>
<accession>A0A1P8DRA0</accession>
<feature type="transmembrane region" description="Helical" evidence="1">
    <location>
        <begin position="87"/>
        <end position="107"/>
    </location>
</feature>
<keyword evidence="1" id="KW-1133">Transmembrane helix</keyword>
<protein>
    <recommendedName>
        <fullName evidence="3">Permease</fullName>
    </recommendedName>
</protein>
<organism evidence="2">
    <name type="scientific">Vibrio parahaemolyticus</name>
    <dbReference type="NCBI Taxonomy" id="670"/>
    <lineage>
        <taxon>Bacteria</taxon>
        <taxon>Pseudomonadati</taxon>
        <taxon>Pseudomonadota</taxon>
        <taxon>Gammaproteobacteria</taxon>
        <taxon>Vibrionales</taxon>
        <taxon>Vibrionaceae</taxon>
        <taxon>Vibrio</taxon>
    </lineage>
</organism>
<dbReference type="AlphaFoldDB" id="A0A1P8DRA0"/>
<dbReference type="RefSeq" id="WP_052481503.1">
    <property type="nucleotide sequence ID" value="NZ_KX957972.1"/>
</dbReference>
<name>A0A1P8DRA0_VIBPH</name>
<evidence type="ECO:0000313" key="2">
    <source>
        <dbReference type="EMBL" id="APU91651.1"/>
    </source>
</evidence>
<keyword evidence="2" id="KW-0614">Plasmid</keyword>
<keyword evidence="1" id="KW-0812">Transmembrane</keyword>
<dbReference type="EMBL" id="KX957972">
    <property type="protein sequence ID" value="APU91651.1"/>
    <property type="molecule type" value="Genomic_DNA"/>
</dbReference>
<sequence>MVMVALFDSVIYWIYMKFIEVVSMKHVINVLGLFLLLLGFVMAADTAWGWALMSVPIVYWAMSFLVLVHRSHFAAIVFWAALAYMNWQIAVVSISAYLVFSIVKAVIVHQQTPISKRYSTKKKSRTLGLGLDMKEDLYRIGD</sequence>
<feature type="transmembrane region" description="Helical" evidence="1">
    <location>
        <begin position="57"/>
        <end position="81"/>
    </location>
</feature>
<reference evidence="2" key="1">
    <citation type="submission" date="2016-10" db="EMBL/GenBank/DDBJ databases">
        <title>Evolution and Comparative Genomics of Conjugative MDR Plasmids in Vibrio species.</title>
        <authorList>
            <person name="Li R."/>
            <person name="Ye L."/>
            <person name="Wong M.Ho.Yin."/>
            <person name="Zheng Z."/>
            <person name="Chan E.Wai.Chi."/>
            <person name="Chen S."/>
        </authorList>
    </citation>
    <scope>NUCLEOTIDE SEQUENCE</scope>
    <source>
        <plasmid evidence="2">pVPS91</plasmid>
    </source>
</reference>
<proteinExistence type="predicted"/>
<geneLocation type="plasmid" evidence="2">
    <name>pVPS91</name>
</geneLocation>
<feature type="transmembrane region" description="Helical" evidence="1">
    <location>
        <begin position="26"/>
        <end position="50"/>
    </location>
</feature>